<evidence type="ECO:0000313" key="3">
    <source>
        <dbReference type="Proteomes" id="UP000475545"/>
    </source>
</evidence>
<comment type="caution">
    <text evidence="2">The sequence shown here is derived from an EMBL/GenBank/DDBJ whole genome shotgun (WGS) entry which is preliminary data.</text>
</comment>
<name>A0A6L7GMP1_9ACTN</name>
<organism evidence="2 3">
    <name type="scientific">Gordonia mangrovi</name>
    <dbReference type="NCBI Taxonomy" id="2665643"/>
    <lineage>
        <taxon>Bacteria</taxon>
        <taxon>Bacillati</taxon>
        <taxon>Actinomycetota</taxon>
        <taxon>Actinomycetes</taxon>
        <taxon>Mycobacteriales</taxon>
        <taxon>Gordoniaceae</taxon>
        <taxon>Gordonia</taxon>
    </lineage>
</organism>
<dbReference type="EMBL" id="WMBR01000001">
    <property type="protein sequence ID" value="MXP20763.1"/>
    <property type="molecule type" value="Genomic_DNA"/>
</dbReference>
<dbReference type="RefSeq" id="WP_160900863.1">
    <property type="nucleotide sequence ID" value="NZ_WMBR01000001.1"/>
</dbReference>
<dbReference type="Proteomes" id="UP000475545">
    <property type="component" value="Unassembled WGS sequence"/>
</dbReference>
<gene>
    <name evidence="2" type="ORF">GIY30_05255</name>
</gene>
<keyword evidence="3" id="KW-1185">Reference proteome</keyword>
<sequence length="228" mass="23866">MLPPTDVLSTQTETSASTNIDSSLEDTADPPLPNWTIGRLIALAPRVDNAKYHQGSQTPDSTLEDTSGFHFSPPDRGVNCSTATADITTLACRVNADISMSTSPDAPGGCDGKNNLVTLSAEGTDQGVCADHYPVLYRSTIVDYGHTISISRFSCLVETAGMFCLESRSDDGFAITPTGLQEIEASDRAPAELLGIPASRTESSSDGLDDNAGSAQTSTMTPDTVPTS</sequence>
<reference evidence="2 3" key="1">
    <citation type="submission" date="2019-11" db="EMBL/GenBank/DDBJ databases">
        <title>Gordonia sp. nov., a novel actinobacterium isolated from mangrove soil in Hainan.</title>
        <authorList>
            <person name="Huang X."/>
            <person name="Xie Y."/>
            <person name="Chu X."/>
            <person name="Xiao K."/>
        </authorList>
    </citation>
    <scope>NUCLEOTIDE SEQUENCE [LARGE SCALE GENOMIC DNA]</scope>
    <source>
        <strain evidence="2 3">HNM0687</strain>
    </source>
</reference>
<feature type="compositionally biased region" description="Polar residues" evidence="1">
    <location>
        <begin position="7"/>
        <end position="22"/>
    </location>
</feature>
<proteinExistence type="predicted"/>
<dbReference type="AlphaFoldDB" id="A0A6L7GMP1"/>
<accession>A0A6L7GMP1</accession>
<evidence type="ECO:0000256" key="1">
    <source>
        <dbReference type="SAM" id="MobiDB-lite"/>
    </source>
</evidence>
<protein>
    <submittedName>
        <fullName evidence="2">Uncharacterized protein</fullName>
    </submittedName>
</protein>
<feature type="region of interest" description="Disordered" evidence="1">
    <location>
        <begin position="1"/>
        <end position="32"/>
    </location>
</feature>
<evidence type="ECO:0000313" key="2">
    <source>
        <dbReference type="EMBL" id="MXP20763.1"/>
    </source>
</evidence>
<feature type="region of interest" description="Disordered" evidence="1">
    <location>
        <begin position="184"/>
        <end position="228"/>
    </location>
</feature>
<feature type="compositionally biased region" description="Polar residues" evidence="1">
    <location>
        <begin position="213"/>
        <end position="228"/>
    </location>
</feature>